<dbReference type="KEGG" id="mlr:MELLADRAFT_84724"/>
<accession>F4RGM5</accession>
<dbReference type="HOGENOM" id="CLU_088306_0_0_1"/>
<sequence>MIKYQEEKYDILDSQKDSPIAPRLRAHKENVLQIQIKCYGKWTPAMRYDIAHRRNVWENRLLDGSMADVGMLNVELAERAKEDAKHFNDYNYTDNPYAFGNVMMQHISPINGETYPSHASWDSNSALIDTQAEMLTGRNLSASNNQPVNQVISQAGRNSLPVLANGKTVRYKGTKFNPFYSRPNPYTPAPYVNNTDYSSNSYTTQPFYNSQPFHNNQPTFNASNIRGGGSGRGIGRGGTGRGARGGRGGGMHPAIGPGSFDKAATESAAKNAESNVGGVASSLT</sequence>
<proteinExistence type="predicted"/>
<keyword evidence="3" id="KW-1185">Reference proteome</keyword>
<protein>
    <submittedName>
        <fullName evidence="2">Uncharacterized protein</fullName>
    </submittedName>
</protein>
<evidence type="ECO:0000256" key="1">
    <source>
        <dbReference type="SAM" id="MobiDB-lite"/>
    </source>
</evidence>
<evidence type="ECO:0000313" key="2">
    <source>
        <dbReference type="EMBL" id="EGG08622.1"/>
    </source>
</evidence>
<feature type="compositionally biased region" description="Gly residues" evidence="1">
    <location>
        <begin position="226"/>
        <end position="251"/>
    </location>
</feature>
<feature type="region of interest" description="Disordered" evidence="1">
    <location>
        <begin position="211"/>
        <end position="284"/>
    </location>
</feature>
<dbReference type="GeneID" id="18933587"/>
<organism evidence="3">
    <name type="scientific">Melampsora larici-populina (strain 98AG31 / pathotype 3-4-7)</name>
    <name type="common">Poplar leaf rust fungus</name>
    <dbReference type="NCBI Taxonomy" id="747676"/>
    <lineage>
        <taxon>Eukaryota</taxon>
        <taxon>Fungi</taxon>
        <taxon>Dikarya</taxon>
        <taxon>Basidiomycota</taxon>
        <taxon>Pucciniomycotina</taxon>
        <taxon>Pucciniomycetes</taxon>
        <taxon>Pucciniales</taxon>
        <taxon>Melampsoraceae</taxon>
        <taxon>Melampsora</taxon>
    </lineage>
</organism>
<dbReference type="RefSeq" id="XP_007408208.1">
    <property type="nucleotide sequence ID" value="XM_007408146.1"/>
</dbReference>
<reference evidence="3" key="1">
    <citation type="journal article" date="2011" name="Proc. Natl. Acad. Sci. U.S.A.">
        <title>Obligate biotrophy features unraveled by the genomic analysis of rust fungi.</title>
        <authorList>
            <person name="Duplessis S."/>
            <person name="Cuomo C.A."/>
            <person name="Lin Y.-C."/>
            <person name="Aerts A."/>
            <person name="Tisserant E."/>
            <person name="Veneault-Fourrey C."/>
            <person name="Joly D.L."/>
            <person name="Hacquard S."/>
            <person name="Amselem J."/>
            <person name="Cantarel B.L."/>
            <person name="Chiu R."/>
            <person name="Coutinho P.M."/>
            <person name="Feau N."/>
            <person name="Field M."/>
            <person name="Frey P."/>
            <person name="Gelhaye E."/>
            <person name="Goldberg J."/>
            <person name="Grabherr M.G."/>
            <person name="Kodira C.D."/>
            <person name="Kohler A."/>
            <person name="Kuees U."/>
            <person name="Lindquist E.A."/>
            <person name="Lucas S.M."/>
            <person name="Mago R."/>
            <person name="Mauceli E."/>
            <person name="Morin E."/>
            <person name="Murat C."/>
            <person name="Pangilinan J.L."/>
            <person name="Park R."/>
            <person name="Pearson M."/>
            <person name="Quesneville H."/>
            <person name="Rouhier N."/>
            <person name="Sakthikumar S."/>
            <person name="Salamov A.A."/>
            <person name="Schmutz J."/>
            <person name="Selles B."/>
            <person name="Shapiro H."/>
            <person name="Tanguay P."/>
            <person name="Tuskan G.A."/>
            <person name="Henrissat B."/>
            <person name="Van de Peer Y."/>
            <person name="Rouze P."/>
            <person name="Ellis J.G."/>
            <person name="Dodds P.N."/>
            <person name="Schein J.E."/>
            <person name="Zhong S."/>
            <person name="Hamelin R.C."/>
            <person name="Grigoriev I.V."/>
            <person name="Szabo L.J."/>
            <person name="Martin F."/>
        </authorList>
    </citation>
    <scope>NUCLEOTIDE SEQUENCE [LARGE SCALE GENOMIC DNA]</scope>
    <source>
        <strain evidence="3">98AG31 / pathotype 3-4-7</strain>
    </source>
</reference>
<dbReference type="Proteomes" id="UP000001072">
    <property type="component" value="Unassembled WGS sequence"/>
</dbReference>
<dbReference type="EMBL" id="GL883100">
    <property type="protein sequence ID" value="EGG08622.1"/>
    <property type="molecule type" value="Genomic_DNA"/>
</dbReference>
<dbReference type="AlphaFoldDB" id="F4RGM5"/>
<feature type="compositionally biased region" description="Polar residues" evidence="1">
    <location>
        <begin position="211"/>
        <end position="224"/>
    </location>
</feature>
<gene>
    <name evidence="2" type="ORF">MELLADRAFT_84724</name>
</gene>
<name>F4RGM5_MELLP</name>
<dbReference type="InParanoid" id="F4RGM5"/>
<dbReference type="VEuPathDB" id="FungiDB:MELLADRAFT_84724"/>
<evidence type="ECO:0000313" key="3">
    <source>
        <dbReference type="Proteomes" id="UP000001072"/>
    </source>
</evidence>